<dbReference type="InterPro" id="IPR005845">
    <property type="entry name" value="A-D-PHexomutase_a/b/a-II"/>
</dbReference>
<evidence type="ECO:0000256" key="2">
    <source>
        <dbReference type="ARBA" id="ARBA00010231"/>
    </source>
</evidence>
<dbReference type="HOGENOM" id="CLU_016950_9_1_4"/>
<dbReference type="SUPFAM" id="SSF55957">
    <property type="entry name" value="Phosphoglucomutase, C-terminal domain"/>
    <property type="match status" value="1"/>
</dbReference>
<feature type="domain" description="Alpha-D-phosphohexomutase alpha/beta/alpha" evidence="9">
    <location>
        <begin position="33"/>
        <end position="161"/>
    </location>
</feature>
<organism evidence="12 13">
    <name type="scientific">Aromatoleum aromaticum (strain DSM 19018 / LMG 30748 / EbN1)</name>
    <name type="common">Azoarcus sp. (strain EbN1)</name>
    <dbReference type="NCBI Taxonomy" id="76114"/>
    <lineage>
        <taxon>Bacteria</taxon>
        <taxon>Pseudomonadati</taxon>
        <taxon>Pseudomonadota</taxon>
        <taxon>Betaproteobacteria</taxon>
        <taxon>Rhodocyclales</taxon>
        <taxon>Rhodocyclaceae</taxon>
        <taxon>Aromatoleum</taxon>
    </lineage>
</organism>
<evidence type="ECO:0000256" key="5">
    <source>
        <dbReference type="ARBA" id="ARBA00022842"/>
    </source>
</evidence>
<proteinExistence type="inferred from homology"/>
<feature type="domain" description="Alpha-D-phosphohexomutase alpha/beta/alpha" evidence="11">
    <location>
        <begin position="281"/>
        <end position="387"/>
    </location>
</feature>
<dbReference type="Proteomes" id="UP000006552">
    <property type="component" value="Chromosome"/>
</dbReference>
<dbReference type="GO" id="GO:0005975">
    <property type="term" value="P:carbohydrate metabolic process"/>
    <property type="evidence" value="ECO:0007669"/>
    <property type="project" value="InterPro"/>
</dbReference>
<evidence type="ECO:0000259" key="8">
    <source>
        <dbReference type="Pfam" id="PF00408"/>
    </source>
</evidence>
<feature type="domain" description="Alpha-D-phosphohexomutase C-terminal" evidence="8">
    <location>
        <begin position="395"/>
        <end position="471"/>
    </location>
</feature>
<dbReference type="Gene3D" id="3.30.310.50">
    <property type="entry name" value="Alpha-D-phosphohexomutase, C-terminal domain"/>
    <property type="match status" value="1"/>
</dbReference>
<evidence type="ECO:0000256" key="3">
    <source>
        <dbReference type="ARBA" id="ARBA00022553"/>
    </source>
</evidence>
<dbReference type="AlphaFoldDB" id="Q5P7R1"/>
<keyword evidence="6" id="KW-0413">Isomerase</keyword>
<dbReference type="InterPro" id="IPR005841">
    <property type="entry name" value="Alpha-D-phosphohexomutase_SF"/>
</dbReference>
<dbReference type="Gene3D" id="3.40.120.10">
    <property type="entry name" value="Alpha-D-Glucose-1,6-Bisphosphate, subunit A, domain 3"/>
    <property type="match status" value="3"/>
</dbReference>
<evidence type="ECO:0000256" key="6">
    <source>
        <dbReference type="ARBA" id="ARBA00023235"/>
    </source>
</evidence>
<evidence type="ECO:0000256" key="7">
    <source>
        <dbReference type="SAM" id="MobiDB-lite"/>
    </source>
</evidence>
<sequence>MPPVIHPHLRPACAMTPTPNSATPSSYAPPAAEIFKAYDIRGIVDKTLTAEAVGAIGHALGSEARKRSQRAIAIGRDGRLSGPELAGALADGIRAAGVDVIDIGCVPTPLTYFAAYHLGTDSCVSVTGSHNPPDYNGLKMVLGGETLHGELIQDLRRRIVANDLTHGAGELREAPVIDAYLDRVTADVKLARPMKIVIDCGNGVAGAVAPQLFRRLGCELVELFCDVDGTFPNHHPDPSKPENLQDVIRALRDTDAELGLAFDGDGDRLGIVTKAGQIIYPDRQLMLFAADVLSRVPGGEIIYDVKCTRNLAGWIRKHGGKPTMWNTGHALVKAKLRETGAPLAGEMSGHVFFKERWFGFDDGLYAGARLLEILSRAADPSAVLDALPDAVSTPELNIKMAEGEPFELVRRLKESARFGGATEVITIDGVRVEYTDGFGLARPSNTTPVVVLRFEADSQQAIERIQADFRRAIEGVWPGVQLPF</sequence>
<reference evidence="12 13" key="1">
    <citation type="journal article" date="2005" name="Arch. Microbiol.">
        <title>The genome sequence of an anaerobic aromatic-degrading denitrifying bacterium, strain EbN1.</title>
        <authorList>
            <person name="Rabus R."/>
            <person name="Kube M."/>
            <person name="Heider J."/>
            <person name="Beck A."/>
            <person name="Heitmann K."/>
            <person name="Widdel F."/>
            <person name="Reinhardt R."/>
        </authorList>
    </citation>
    <scope>NUCLEOTIDE SEQUENCE [LARGE SCALE GENOMIC DNA]</scope>
    <source>
        <strain evidence="12 13">EbN1</strain>
    </source>
</reference>
<dbReference type="InterPro" id="IPR005843">
    <property type="entry name" value="A-D-PHexomutase_C"/>
</dbReference>
<dbReference type="InterPro" id="IPR005846">
    <property type="entry name" value="A-D-PHexomutase_a/b/a-III"/>
</dbReference>
<dbReference type="Pfam" id="PF02880">
    <property type="entry name" value="PGM_PMM_III"/>
    <property type="match status" value="1"/>
</dbReference>
<dbReference type="InterPro" id="IPR016055">
    <property type="entry name" value="A-D-PHexomutase_a/b/a-I/II/III"/>
</dbReference>
<protein>
    <submittedName>
        <fullName evidence="12">Phosphoglucomutase</fullName>
    </submittedName>
</protein>
<keyword evidence="4" id="KW-0479">Metal-binding</keyword>
<evidence type="ECO:0000259" key="10">
    <source>
        <dbReference type="Pfam" id="PF02879"/>
    </source>
</evidence>
<keyword evidence="5" id="KW-0460">Magnesium</keyword>
<dbReference type="eggNOG" id="COG1109">
    <property type="taxonomic scope" value="Bacteria"/>
</dbReference>
<evidence type="ECO:0000259" key="9">
    <source>
        <dbReference type="Pfam" id="PF02878"/>
    </source>
</evidence>
<dbReference type="EMBL" id="CR555306">
    <property type="protein sequence ID" value="CAI06650.1"/>
    <property type="molecule type" value="Genomic_DNA"/>
</dbReference>
<dbReference type="PANTHER" id="PTHR43771">
    <property type="entry name" value="PHOSPHOMANNOMUTASE"/>
    <property type="match status" value="1"/>
</dbReference>
<evidence type="ECO:0000259" key="11">
    <source>
        <dbReference type="Pfam" id="PF02880"/>
    </source>
</evidence>
<comment type="cofactor">
    <cofactor evidence="1">
        <name>Mg(2+)</name>
        <dbReference type="ChEBI" id="CHEBI:18420"/>
    </cofactor>
</comment>
<accession>Q5P7R1</accession>
<name>Q5P7R1_AROAE</name>
<dbReference type="Pfam" id="PF02879">
    <property type="entry name" value="PGM_PMM_II"/>
    <property type="match status" value="1"/>
</dbReference>
<gene>
    <name evidence="12" type="ORF">ebA996</name>
</gene>
<dbReference type="CDD" id="cd03089">
    <property type="entry name" value="PMM_PGM"/>
    <property type="match status" value="1"/>
</dbReference>
<evidence type="ECO:0000256" key="1">
    <source>
        <dbReference type="ARBA" id="ARBA00001946"/>
    </source>
</evidence>
<evidence type="ECO:0000313" key="12">
    <source>
        <dbReference type="EMBL" id="CAI06650.1"/>
    </source>
</evidence>
<dbReference type="SUPFAM" id="SSF53738">
    <property type="entry name" value="Phosphoglucomutase, first 3 domains"/>
    <property type="match status" value="3"/>
</dbReference>
<dbReference type="PRINTS" id="PR00509">
    <property type="entry name" value="PGMPMM"/>
</dbReference>
<dbReference type="Pfam" id="PF00408">
    <property type="entry name" value="PGM_PMM_IV"/>
    <property type="match status" value="1"/>
</dbReference>
<dbReference type="Pfam" id="PF02878">
    <property type="entry name" value="PGM_PMM_I"/>
    <property type="match status" value="1"/>
</dbReference>
<feature type="domain" description="Alpha-D-phosphohexomutase alpha/beta/alpha" evidence="10">
    <location>
        <begin position="178"/>
        <end position="276"/>
    </location>
</feature>
<dbReference type="InterPro" id="IPR036900">
    <property type="entry name" value="A-D-PHexomutase_C_sf"/>
</dbReference>
<dbReference type="GO" id="GO:0046872">
    <property type="term" value="F:metal ion binding"/>
    <property type="evidence" value="ECO:0007669"/>
    <property type="project" value="UniProtKB-KW"/>
</dbReference>
<dbReference type="InterPro" id="IPR005844">
    <property type="entry name" value="A-D-PHexomutase_a/b/a-I"/>
</dbReference>
<dbReference type="KEGG" id="eba:ebA996"/>
<feature type="region of interest" description="Disordered" evidence="7">
    <location>
        <begin position="1"/>
        <end position="25"/>
    </location>
</feature>
<keyword evidence="13" id="KW-1185">Reference proteome</keyword>
<feature type="compositionally biased region" description="Low complexity" evidence="7">
    <location>
        <begin position="14"/>
        <end position="25"/>
    </location>
</feature>
<dbReference type="GO" id="GO:0016868">
    <property type="term" value="F:intramolecular phosphotransferase activity"/>
    <property type="evidence" value="ECO:0007669"/>
    <property type="project" value="InterPro"/>
</dbReference>
<evidence type="ECO:0000256" key="4">
    <source>
        <dbReference type="ARBA" id="ARBA00022723"/>
    </source>
</evidence>
<keyword evidence="3" id="KW-0597">Phosphoprotein</keyword>
<evidence type="ECO:0000313" key="13">
    <source>
        <dbReference type="Proteomes" id="UP000006552"/>
    </source>
</evidence>
<comment type="similarity">
    <text evidence="2">Belongs to the phosphohexose mutase family.</text>
</comment>
<dbReference type="STRING" id="76114.ebA996"/>
<dbReference type="PANTHER" id="PTHR43771:SF2">
    <property type="entry name" value="PHOSPHOMANNOMUTASE_PHOSPHOGLUCOMUTASE"/>
    <property type="match status" value="1"/>
</dbReference>